<keyword evidence="4 6" id="KW-0288">FMN</keyword>
<dbReference type="AlphaFoldDB" id="A0A6S6T799"/>
<dbReference type="GO" id="GO:0005886">
    <property type="term" value="C:plasma membrane"/>
    <property type="evidence" value="ECO:0007669"/>
    <property type="project" value="UniProtKB-SubCell"/>
</dbReference>
<gene>
    <name evidence="6" type="primary">rnfG</name>
    <name evidence="8" type="ORF">HELGO_WM18639</name>
</gene>
<evidence type="ECO:0000256" key="2">
    <source>
        <dbReference type="ARBA" id="ARBA00022553"/>
    </source>
</evidence>
<reference evidence="8" key="1">
    <citation type="submission" date="2020-01" db="EMBL/GenBank/DDBJ databases">
        <authorList>
            <person name="Meier V. D."/>
            <person name="Meier V D."/>
        </authorList>
    </citation>
    <scope>NUCLEOTIDE SEQUENCE</scope>
    <source>
        <strain evidence="8">HLG_WM_MAG_07</strain>
    </source>
</reference>
<feature type="modified residue" description="FMN phosphoryl threonine" evidence="6">
    <location>
        <position position="179"/>
    </location>
</feature>
<keyword evidence="5 6" id="KW-0249">Electron transport</keyword>
<dbReference type="HAMAP" id="MF_00479">
    <property type="entry name" value="RsxG_RnfG"/>
    <property type="match status" value="1"/>
</dbReference>
<dbReference type="PANTHER" id="PTHR36118:SF1">
    <property type="entry name" value="ION-TRANSLOCATING OXIDOREDUCTASE COMPLEX SUBUNIT G"/>
    <property type="match status" value="1"/>
</dbReference>
<dbReference type="NCBIfam" id="TIGR01947">
    <property type="entry name" value="rnfG"/>
    <property type="match status" value="1"/>
</dbReference>
<keyword evidence="6" id="KW-0812">Transmembrane</keyword>
<dbReference type="NCBIfam" id="NF002519">
    <property type="entry name" value="PRK01908.1"/>
    <property type="match status" value="1"/>
</dbReference>
<comment type="subunit">
    <text evidence="6">The complex is composed of six subunits: RnfA, RnfB, RnfC, RnfD, RnfE and RnfG.</text>
</comment>
<keyword evidence="6" id="KW-1133">Transmembrane helix</keyword>
<dbReference type="SMART" id="SM00900">
    <property type="entry name" value="FMN_bind"/>
    <property type="match status" value="1"/>
</dbReference>
<dbReference type="PANTHER" id="PTHR36118">
    <property type="entry name" value="ION-TRANSLOCATING OXIDOREDUCTASE COMPLEX SUBUNIT G"/>
    <property type="match status" value="1"/>
</dbReference>
<dbReference type="InterPro" id="IPR010209">
    <property type="entry name" value="Ion_transpt_RnfG/RsxG"/>
</dbReference>
<keyword evidence="2 6" id="KW-0597">Phosphoprotein</keyword>
<dbReference type="EMBL" id="CACVAY010000091">
    <property type="protein sequence ID" value="CAA6819231.1"/>
    <property type="molecule type" value="Genomic_DNA"/>
</dbReference>
<keyword evidence="6" id="KW-1278">Translocase</keyword>
<evidence type="ECO:0000256" key="5">
    <source>
        <dbReference type="ARBA" id="ARBA00022982"/>
    </source>
</evidence>
<dbReference type="InterPro" id="IPR007329">
    <property type="entry name" value="FMN-bd"/>
</dbReference>
<sequence length="219" mass="23821">MNKELLKQIITPSLLLGIFALVGVVVLSSVHSLTSHTIAQNEQTSLLKQLAEVVDEGSYNNDLLNDYTMLDGAALGSNYPVTVYRARQNGKPVTAIFVTSTPQGYSGTIKLVVGVRIDKSISGVRVAQHNETPGLGDKMELRKSDWVLSFNQTSLNNPQLSGWKVKKDGGEFDQFTGATITPRAIVHAVKEVLLWSTHAQQFDSIFQAPSEPAKVLDNG</sequence>
<name>A0A6S6T799_9GAMM</name>
<dbReference type="Pfam" id="PF04205">
    <property type="entry name" value="FMN_bind"/>
    <property type="match status" value="1"/>
</dbReference>
<dbReference type="EC" id="7.-.-.-" evidence="6"/>
<evidence type="ECO:0000256" key="3">
    <source>
        <dbReference type="ARBA" id="ARBA00022630"/>
    </source>
</evidence>
<evidence type="ECO:0000313" key="8">
    <source>
        <dbReference type="EMBL" id="CAA6819231.1"/>
    </source>
</evidence>
<keyword evidence="6" id="KW-0472">Membrane</keyword>
<comment type="function">
    <text evidence="6">Part of a membrane-bound complex that couples electron transfer with translocation of ions across the membrane.</text>
</comment>
<evidence type="ECO:0000259" key="7">
    <source>
        <dbReference type="SMART" id="SM00900"/>
    </source>
</evidence>
<evidence type="ECO:0000256" key="6">
    <source>
        <dbReference type="HAMAP-Rule" id="MF_00479"/>
    </source>
</evidence>
<organism evidence="8">
    <name type="scientific">uncultured Thiotrichaceae bacterium</name>
    <dbReference type="NCBI Taxonomy" id="298394"/>
    <lineage>
        <taxon>Bacteria</taxon>
        <taxon>Pseudomonadati</taxon>
        <taxon>Pseudomonadota</taxon>
        <taxon>Gammaproteobacteria</taxon>
        <taxon>Thiotrichales</taxon>
        <taxon>Thiotrichaceae</taxon>
        <taxon>environmental samples</taxon>
    </lineage>
</organism>
<feature type="domain" description="FMN-binding" evidence="7">
    <location>
        <begin position="104"/>
        <end position="196"/>
    </location>
</feature>
<keyword evidence="3 6" id="KW-0285">Flavoprotein</keyword>
<keyword evidence="6" id="KW-1003">Cell membrane</keyword>
<dbReference type="GO" id="GO:0010181">
    <property type="term" value="F:FMN binding"/>
    <property type="evidence" value="ECO:0007669"/>
    <property type="project" value="InterPro"/>
</dbReference>
<accession>A0A6S6T799</accession>
<evidence type="ECO:0000256" key="4">
    <source>
        <dbReference type="ARBA" id="ARBA00022643"/>
    </source>
</evidence>
<dbReference type="GO" id="GO:0022900">
    <property type="term" value="P:electron transport chain"/>
    <property type="evidence" value="ECO:0007669"/>
    <property type="project" value="UniProtKB-UniRule"/>
</dbReference>
<proteinExistence type="inferred from homology"/>
<keyword evidence="1 6" id="KW-0813">Transport</keyword>
<comment type="similarity">
    <text evidence="6">Belongs to the RnfG family.</text>
</comment>
<evidence type="ECO:0000256" key="1">
    <source>
        <dbReference type="ARBA" id="ARBA00022448"/>
    </source>
</evidence>
<protein>
    <recommendedName>
        <fullName evidence="6">Ion-translocating oxidoreductase complex subunit G</fullName>
        <ecNumber evidence="6">7.-.-.-</ecNumber>
    </recommendedName>
    <alternativeName>
        <fullName evidence="6">Rnf electron transport complex subunit G</fullName>
    </alternativeName>
</protein>
<dbReference type="GO" id="GO:0009055">
    <property type="term" value="F:electron transfer activity"/>
    <property type="evidence" value="ECO:0007669"/>
    <property type="project" value="InterPro"/>
</dbReference>
<dbReference type="PIRSF" id="PIRSF006091">
    <property type="entry name" value="E_trnsport_RnfG"/>
    <property type="match status" value="1"/>
</dbReference>
<keyword evidence="6" id="KW-0997">Cell inner membrane</keyword>
<comment type="cofactor">
    <cofactor evidence="6">
        <name>FMN</name>
        <dbReference type="ChEBI" id="CHEBI:58210"/>
    </cofactor>
</comment>
<comment type="subcellular location">
    <subcellularLocation>
        <location evidence="6">Cell inner membrane</location>
        <topology evidence="6">Single-pass membrane protein</topology>
    </subcellularLocation>
</comment>